<dbReference type="InterPro" id="IPR036388">
    <property type="entry name" value="WH-like_DNA-bd_sf"/>
</dbReference>
<dbReference type="GO" id="GO:0005737">
    <property type="term" value="C:cytoplasm"/>
    <property type="evidence" value="ECO:0007669"/>
    <property type="project" value="UniProtKB-SubCell"/>
</dbReference>
<protein>
    <recommendedName>
        <fullName evidence="3">Regulatory protein RecX</fullName>
    </recommendedName>
</protein>
<feature type="region of interest" description="Disordered" evidence="5">
    <location>
        <begin position="52"/>
        <end position="80"/>
    </location>
</feature>
<comment type="caution">
    <text evidence="7">The sequence shown here is derived from an EMBL/GenBank/DDBJ whole genome shotgun (WGS) entry which is preliminary data.</text>
</comment>
<feature type="non-terminal residue" evidence="7">
    <location>
        <position position="139"/>
    </location>
</feature>
<evidence type="ECO:0000313" key="8">
    <source>
        <dbReference type="Proteomes" id="UP000823619"/>
    </source>
</evidence>
<feature type="domain" description="RecX second three-helical" evidence="6">
    <location>
        <begin position="103"/>
        <end position="139"/>
    </location>
</feature>
<keyword evidence="4" id="KW-0963">Cytoplasm</keyword>
<dbReference type="Gene3D" id="1.10.10.10">
    <property type="entry name" value="Winged helix-like DNA-binding domain superfamily/Winged helix DNA-binding domain"/>
    <property type="match status" value="1"/>
</dbReference>
<dbReference type="Proteomes" id="UP000823619">
    <property type="component" value="Unassembled WGS sequence"/>
</dbReference>
<sequence>MTDLDKEYGRILDRMRRLCSRREYCTADMYRKASSALAASLSKYPEHVSSDMVSGSGTVRGQKVSGTWEKAGSGEERGIPDDATAEKLAFLMIASLVEDRYLDDKRYAVAFARDKSSISGWGRLKIRNALAAKGLDRHI</sequence>
<accession>A0A9D9EHM1</accession>
<dbReference type="Pfam" id="PF02631">
    <property type="entry name" value="RecX_HTH2"/>
    <property type="match status" value="1"/>
</dbReference>
<dbReference type="InterPro" id="IPR053924">
    <property type="entry name" value="RecX_HTH_2nd"/>
</dbReference>
<name>A0A9D9EHM1_9BACT</name>
<evidence type="ECO:0000256" key="4">
    <source>
        <dbReference type="ARBA" id="ARBA00022490"/>
    </source>
</evidence>
<evidence type="ECO:0000256" key="5">
    <source>
        <dbReference type="SAM" id="MobiDB-lite"/>
    </source>
</evidence>
<comment type="subcellular location">
    <subcellularLocation>
        <location evidence="1">Cytoplasm</location>
    </subcellularLocation>
</comment>
<reference evidence="7" key="1">
    <citation type="submission" date="2020-10" db="EMBL/GenBank/DDBJ databases">
        <authorList>
            <person name="Gilroy R."/>
        </authorList>
    </citation>
    <scope>NUCLEOTIDE SEQUENCE</scope>
    <source>
        <strain evidence="7">D5-748</strain>
    </source>
</reference>
<dbReference type="AlphaFoldDB" id="A0A9D9EHM1"/>
<evidence type="ECO:0000259" key="6">
    <source>
        <dbReference type="Pfam" id="PF02631"/>
    </source>
</evidence>
<evidence type="ECO:0000256" key="2">
    <source>
        <dbReference type="ARBA" id="ARBA00009695"/>
    </source>
</evidence>
<comment type="similarity">
    <text evidence="2">Belongs to the RecX family.</text>
</comment>
<dbReference type="EMBL" id="JADIMO010000067">
    <property type="protein sequence ID" value="MBO8445134.1"/>
    <property type="molecule type" value="Genomic_DNA"/>
</dbReference>
<reference evidence="7" key="2">
    <citation type="journal article" date="2021" name="PeerJ">
        <title>Extensive microbial diversity within the chicken gut microbiome revealed by metagenomics and culture.</title>
        <authorList>
            <person name="Gilroy R."/>
            <person name="Ravi A."/>
            <person name="Getino M."/>
            <person name="Pursley I."/>
            <person name="Horton D.L."/>
            <person name="Alikhan N.F."/>
            <person name="Baker D."/>
            <person name="Gharbi K."/>
            <person name="Hall N."/>
            <person name="Watson M."/>
            <person name="Adriaenssens E.M."/>
            <person name="Foster-Nyarko E."/>
            <person name="Jarju S."/>
            <person name="Secka A."/>
            <person name="Antonio M."/>
            <person name="Oren A."/>
            <person name="Chaudhuri R.R."/>
            <person name="La Ragione R."/>
            <person name="Hildebrand F."/>
            <person name="Pallen M.J."/>
        </authorList>
    </citation>
    <scope>NUCLEOTIDE SEQUENCE</scope>
    <source>
        <strain evidence="7">D5-748</strain>
    </source>
</reference>
<evidence type="ECO:0000256" key="1">
    <source>
        <dbReference type="ARBA" id="ARBA00004496"/>
    </source>
</evidence>
<evidence type="ECO:0000313" key="7">
    <source>
        <dbReference type="EMBL" id="MBO8445134.1"/>
    </source>
</evidence>
<evidence type="ECO:0000256" key="3">
    <source>
        <dbReference type="ARBA" id="ARBA00018111"/>
    </source>
</evidence>
<gene>
    <name evidence="7" type="ORF">IAC23_05500</name>
</gene>
<proteinExistence type="inferred from homology"/>
<organism evidence="7 8">
    <name type="scientific">Candidatus Cryptobacteroides merdavium</name>
    <dbReference type="NCBI Taxonomy" id="2840769"/>
    <lineage>
        <taxon>Bacteria</taxon>
        <taxon>Pseudomonadati</taxon>
        <taxon>Bacteroidota</taxon>
        <taxon>Bacteroidia</taxon>
        <taxon>Bacteroidales</taxon>
        <taxon>Candidatus Cryptobacteroides</taxon>
    </lineage>
</organism>